<evidence type="ECO:0000313" key="2">
    <source>
        <dbReference type="EMBL" id="BAQ56488.1"/>
    </source>
</evidence>
<dbReference type="STRING" id="1600.LBAT_0099"/>
<keyword evidence="1" id="KW-0812">Transmembrane</keyword>
<dbReference type="CDD" id="cd15787">
    <property type="entry name" value="YycH_N"/>
    <property type="match status" value="1"/>
</dbReference>
<evidence type="ECO:0000313" key="3">
    <source>
        <dbReference type="Proteomes" id="UP000035709"/>
    </source>
</evidence>
<reference evidence="2 3" key="1">
    <citation type="submission" date="2015-03" db="EMBL/GenBank/DDBJ databases">
        <title>Complete genome sequence of Lactobacillus acetotolerans NBRC 13120.</title>
        <authorList>
            <person name="Toh H."/>
            <person name="Morita H."/>
            <person name="Fujita N."/>
        </authorList>
    </citation>
    <scope>NUCLEOTIDE SEQUENCE [LARGE SCALE GENOMIC DNA]</scope>
    <source>
        <strain evidence="2 3">NBRC 13120</strain>
    </source>
</reference>
<dbReference type="AlphaFoldDB" id="A0A0D6A0Z0"/>
<proteinExistence type="predicted"/>
<organism evidence="2 3">
    <name type="scientific">Lactobacillus acetotolerans</name>
    <dbReference type="NCBI Taxonomy" id="1600"/>
    <lineage>
        <taxon>Bacteria</taxon>
        <taxon>Bacillati</taxon>
        <taxon>Bacillota</taxon>
        <taxon>Bacilli</taxon>
        <taxon>Lactobacillales</taxon>
        <taxon>Lactobacillaceae</taxon>
        <taxon>Lactobacillus</taxon>
    </lineage>
</organism>
<evidence type="ECO:0000256" key="1">
    <source>
        <dbReference type="SAM" id="Phobius"/>
    </source>
</evidence>
<feature type="transmembrane region" description="Helical" evidence="1">
    <location>
        <begin position="7"/>
        <end position="30"/>
    </location>
</feature>
<protein>
    <submittedName>
        <fullName evidence="2">Uncharacterized protein</fullName>
    </submittedName>
</protein>
<dbReference type="KEGG" id="lae:LBAT_0099"/>
<dbReference type="OrthoDB" id="2382185at2"/>
<dbReference type="Proteomes" id="UP000035709">
    <property type="component" value="Chromosome"/>
</dbReference>
<sequence>MKFKFKLGDFFLLTGTIIAFVLSIVLWIFIMTDDQHFNHIDQPNNATQEQAHTHRTKSVYDLYIPTNSYGFNKGKLCRLYDSKNNLSLAFTKELKNIKFKSIKKVSSNQKQYEKLLNDPNFIQLAYPDEVTFHLFTKINMKKGNREFRRIFISSSDKWLYVANDKNSSIYRVKLEKANFSLLRHYAKNAKVKIPIKFVRLKNDYTVFYPKPVRWRVYSYLTDAQSDSYFVSRLLGTSNVATRTSKDGRTTYSLNYYTKLQVPKSGNNNNHNFLYTHYEKAKSPTATSRLLDSVYYVHRLGLNEQNLRFFDADRNTVSYSNYIGGIPVFLNKQDLQADTTFSTDSVVLAFNSLNLQIPIPFDGQTKTLQSTDDVVKSLEKKGLKQSEIQRITVGFKVEKDNSHEGLVNLIPTYYIKAYDQWKNLAEWEKQDFSTSSNFGQQNEGVN</sequence>
<accession>A0A0D6A0Z0</accession>
<name>A0A0D6A0Z0_9LACO</name>
<dbReference type="Gene3D" id="3.10.450.310">
    <property type="match status" value="1"/>
</dbReference>
<gene>
    <name evidence="2" type="ORF">LBAT_0099</name>
</gene>
<dbReference type="EMBL" id="AP014808">
    <property type="protein sequence ID" value="BAQ56488.1"/>
    <property type="molecule type" value="Genomic_DNA"/>
</dbReference>
<keyword evidence="3" id="KW-1185">Reference proteome</keyword>
<keyword evidence="1" id="KW-0472">Membrane</keyword>
<keyword evidence="1" id="KW-1133">Transmembrane helix</keyword>
<dbReference type="PATRIC" id="fig|1600.4.peg.102"/>